<dbReference type="Proteomes" id="UP000053236">
    <property type="component" value="Unassembled WGS sequence"/>
</dbReference>
<dbReference type="FunFam" id="3.40.50.300:FF:002860">
    <property type="entry name" value="Rab32/ GTPase"/>
    <property type="match status" value="1"/>
</dbReference>
<dbReference type="AlphaFoldDB" id="W2GPZ0"/>
<feature type="region of interest" description="Disordered" evidence="4">
    <location>
        <begin position="14"/>
        <end position="68"/>
    </location>
</feature>
<keyword evidence="2" id="KW-0547">Nucleotide-binding</keyword>
<dbReference type="InterPro" id="IPR027417">
    <property type="entry name" value="P-loop_NTPase"/>
</dbReference>
<feature type="compositionally biased region" description="Basic and acidic residues" evidence="4">
    <location>
        <begin position="303"/>
        <end position="322"/>
    </location>
</feature>
<evidence type="ECO:0000313" key="5">
    <source>
        <dbReference type="EMBL" id="ETK85053.1"/>
    </source>
</evidence>
<reference evidence="5" key="1">
    <citation type="submission" date="2013-11" db="EMBL/GenBank/DDBJ databases">
        <title>The Genome Sequence of Phytophthora parasitica CJ02B3.</title>
        <authorList>
            <consortium name="The Broad Institute Genomics Platform"/>
            <person name="Russ C."/>
            <person name="Tyler B."/>
            <person name="Panabieres F."/>
            <person name="Shan W."/>
            <person name="Tripathy S."/>
            <person name="Grunwald N."/>
            <person name="Machado M."/>
            <person name="Johnson C.S."/>
            <person name="Arredondo F."/>
            <person name="Hong C."/>
            <person name="Coffey M."/>
            <person name="Young S.K."/>
            <person name="Zeng Q."/>
            <person name="Gargeya S."/>
            <person name="Fitzgerald M."/>
            <person name="Abouelleil A."/>
            <person name="Alvarado L."/>
            <person name="Chapman S.B."/>
            <person name="Gainer-Dewar J."/>
            <person name="Goldberg J."/>
            <person name="Griggs A."/>
            <person name="Gujja S."/>
            <person name="Hansen M."/>
            <person name="Howarth C."/>
            <person name="Imamovic A."/>
            <person name="Ireland A."/>
            <person name="Larimer J."/>
            <person name="McCowan C."/>
            <person name="Murphy C."/>
            <person name="Pearson M."/>
            <person name="Poon T.W."/>
            <person name="Priest M."/>
            <person name="Roberts A."/>
            <person name="Saif S."/>
            <person name="Shea T."/>
            <person name="Sykes S."/>
            <person name="Wortman J."/>
            <person name="Nusbaum C."/>
            <person name="Birren B."/>
        </authorList>
    </citation>
    <scope>NUCLEOTIDE SEQUENCE [LARGE SCALE GENOMIC DNA]</scope>
    <source>
        <strain evidence="5">CJ02B3</strain>
    </source>
</reference>
<keyword evidence="3" id="KW-0342">GTP-binding</keyword>
<evidence type="ECO:0000256" key="1">
    <source>
        <dbReference type="ARBA" id="ARBA00006270"/>
    </source>
</evidence>
<evidence type="ECO:0000256" key="2">
    <source>
        <dbReference type="ARBA" id="ARBA00022741"/>
    </source>
</evidence>
<evidence type="ECO:0000256" key="3">
    <source>
        <dbReference type="ARBA" id="ARBA00023134"/>
    </source>
</evidence>
<dbReference type="SMART" id="SM00174">
    <property type="entry name" value="RHO"/>
    <property type="match status" value="1"/>
</dbReference>
<dbReference type="Proteomes" id="UP000053864">
    <property type="component" value="Unassembled WGS sequence"/>
</dbReference>
<dbReference type="EMBL" id="KI673265">
    <property type="protein sequence ID" value="ETL38475.1"/>
    <property type="molecule type" value="Genomic_DNA"/>
</dbReference>
<protein>
    <submittedName>
        <fullName evidence="5">Uncharacterized protein</fullName>
    </submittedName>
</protein>
<feature type="region of interest" description="Disordered" evidence="4">
    <location>
        <begin position="303"/>
        <end position="326"/>
    </location>
</feature>
<dbReference type="GO" id="GO:0045335">
    <property type="term" value="C:phagocytic vesicle"/>
    <property type="evidence" value="ECO:0007669"/>
    <property type="project" value="TreeGrafter"/>
</dbReference>
<dbReference type="PROSITE" id="PS51419">
    <property type="entry name" value="RAB"/>
    <property type="match status" value="1"/>
</dbReference>
<feature type="compositionally biased region" description="Acidic residues" evidence="4">
    <location>
        <begin position="111"/>
        <end position="123"/>
    </location>
</feature>
<dbReference type="SMART" id="SM00173">
    <property type="entry name" value="RAS"/>
    <property type="match status" value="1"/>
</dbReference>
<dbReference type="SMART" id="SM00176">
    <property type="entry name" value="RAN"/>
    <property type="match status" value="1"/>
</dbReference>
<dbReference type="PROSITE" id="PS51417">
    <property type="entry name" value="ARF"/>
    <property type="match status" value="1"/>
</dbReference>
<dbReference type="InterPro" id="IPR001806">
    <property type="entry name" value="Small_GTPase"/>
</dbReference>
<organism evidence="5">
    <name type="scientific">Phytophthora nicotianae</name>
    <name type="common">Potato buckeye rot agent</name>
    <name type="synonym">Phytophthora parasitica</name>
    <dbReference type="NCBI Taxonomy" id="4792"/>
    <lineage>
        <taxon>Eukaryota</taxon>
        <taxon>Sar</taxon>
        <taxon>Stramenopiles</taxon>
        <taxon>Oomycota</taxon>
        <taxon>Peronosporomycetes</taxon>
        <taxon>Peronosporales</taxon>
        <taxon>Peronosporaceae</taxon>
        <taxon>Phytophthora</taxon>
    </lineage>
</organism>
<dbReference type="Pfam" id="PF00071">
    <property type="entry name" value="Ras"/>
    <property type="match status" value="1"/>
</dbReference>
<dbReference type="EMBL" id="KI686615">
    <property type="protein sequence ID" value="ETK85053.1"/>
    <property type="molecule type" value="Genomic_DNA"/>
</dbReference>
<sequence length="349" mass="38849">MSEYDVAAMFSKHSARIIQQHRSSSSSSIGNESPRLTDLEETDDTHSVQSAPTSSSRPMVSRNGLSRPVTASLSLEEVQQQLEELENAPAPTKEEIEEMLAQYSSGSSSGSEDESSDSSTDSESETIIMKVLIVGNARCGKTSTIRRFTQDEFNEEYVSTIGADFVEKIIEYDDQLTISLQLWDIAGQDRFAKFTRGYFREARGAVIVCDITRANTIDAVVNWKNEIDTCCKDLNEGAEIPVVMVANKSDLLMDPMGALDLGVNMQKCVDKNNIVEWFRASAKSGERIGDAFQCLIDRMVKDHRNGKEKDKNNEVNKPKDEMATPEIIRLSQPPQYRAVKQQGFACDCN</sequence>
<evidence type="ECO:0000313" key="6">
    <source>
        <dbReference type="EMBL" id="ETL38475.1"/>
    </source>
</evidence>
<dbReference type="SMART" id="SM00175">
    <property type="entry name" value="RAB"/>
    <property type="match status" value="1"/>
</dbReference>
<dbReference type="PRINTS" id="PR00449">
    <property type="entry name" value="RASTRNSFRMNG"/>
</dbReference>
<dbReference type="GO" id="GO:0005764">
    <property type="term" value="C:lysosome"/>
    <property type="evidence" value="ECO:0007669"/>
    <property type="project" value="TreeGrafter"/>
</dbReference>
<name>W2GPZ0_PHYNI</name>
<dbReference type="GO" id="GO:0003924">
    <property type="term" value="F:GTPase activity"/>
    <property type="evidence" value="ECO:0007669"/>
    <property type="project" value="InterPro"/>
</dbReference>
<dbReference type="GO" id="GO:0090385">
    <property type="term" value="P:phagosome-lysosome fusion"/>
    <property type="evidence" value="ECO:0007669"/>
    <property type="project" value="TreeGrafter"/>
</dbReference>
<feature type="region of interest" description="Disordered" evidence="4">
    <location>
        <begin position="101"/>
        <end position="123"/>
    </location>
</feature>
<dbReference type="PROSITE" id="PS51421">
    <property type="entry name" value="RAS"/>
    <property type="match status" value="1"/>
</dbReference>
<dbReference type="GO" id="GO:0005770">
    <property type="term" value="C:late endosome"/>
    <property type="evidence" value="ECO:0007669"/>
    <property type="project" value="TreeGrafter"/>
</dbReference>
<dbReference type="VEuPathDB" id="FungiDB:PPTG_01703"/>
<accession>W2GPZ0</accession>
<evidence type="ECO:0000256" key="4">
    <source>
        <dbReference type="SAM" id="MobiDB-lite"/>
    </source>
</evidence>
<dbReference type="GO" id="GO:0005525">
    <property type="term" value="F:GTP binding"/>
    <property type="evidence" value="ECO:0007669"/>
    <property type="project" value="UniProtKB-KW"/>
</dbReference>
<dbReference type="GO" id="GO:0008333">
    <property type="term" value="P:endosome to lysosome transport"/>
    <property type="evidence" value="ECO:0007669"/>
    <property type="project" value="TreeGrafter"/>
</dbReference>
<dbReference type="PANTHER" id="PTHR47981:SF39">
    <property type="entry name" value="RAS-RELATED PROTEIN RAB"/>
    <property type="match status" value="1"/>
</dbReference>
<comment type="similarity">
    <text evidence="1">Belongs to the small GTPase superfamily. Rab family.</text>
</comment>
<dbReference type="PANTHER" id="PTHR47981">
    <property type="entry name" value="RAB FAMILY"/>
    <property type="match status" value="1"/>
</dbReference>
<dbReference type="InterPro" id="IPR005225">
    <property type="entry name" value="Small_GTP-bd"/>
</dbReference>
<reference evidence="6" key="2">
    <citation type="submission" date="2013-11" db="EMBL/GenBank/DDBJ databases">
        <title>The Genome Sequence of Phytophthora parasitica CJ05E6.</title>
        <authorList>
            <consortium name="The Broad Institute Genomics Platform"/>
            <person name="Russ C."/>
            <person name="Tyler B."/>
            <person name="Panabieres F."/>
            <person name="Shan W."/>
            <person name="Tripathy S."/>
            <person name="Grunwald N."/>
            <person name="Machado M."/>
            <person name="Johnson C.S."/>
            <person name="Arredondo F."/>
            <person name="Hong C."/>
            <person name="Coffey M."/>
            <person name="Young S.K."/>
            <person name="Zeng Q."/>
            <person name="Gargeya S."/>
            <person name="Fitzgerald M."/>
            <person name="Abouelleil A."/>
            <person name="Alvarado L."/>
            <person name="Chapman S.B."/>
            <person name="Gainer-Dewar J."/>
            <person name="Goldberg J."/>
            <person name="Griggs A."/>
            <person name="Gujja S."/>
            <person name="Hansen M."/>
            <person name="Howarth C."/>
            <person name="Imamovic A."/>
            <person name="Ireland A."/>
            <person name="Larimer J."/>
            <person name="McCowan C."/>
            <person name="Murphy C."/>
            <person name="Pearson M."/>
            <person name="Poon T.W."/>
            <person name="Priest M."/>
            <person name="Roberts A."/>
            <person name="Saif S."/>
            <person name="Shea T."/>
            <person name="Sykes S."/>
            <person name="Wortman J."/>
            <person name="Nusbaum C."/>
            <person name="Birren B."/>
        </authorList>
    </citation>
    <scope>NUCLEOTIDE SEQUENCE [LARGE SCALE GENOMIC DNA]</scope>
    <source>
        <strain evidence="6">CJ05E6</strain>
    </source>
</reference>
<feature type="compositionally biased region" description="Polar residues" evidence="4">
    <location>
        <begin position="47"/>
        <end position="58"/>
    </location>
</feature>
<gene>
    <name evidence="5" type="ORF">L915_10033</name>
    <name evidence="6" type="ORF">L916_09940</name>
</gene>
<dbReference type="Gene3D" id="3.40.50.300">
    <property type="entry name" value="P-loop containing nucleotide triphosphate hydrolases"/>
    <property type="match status" value="1"/>
</dbReference>
<proteinExistence type="inferred from homology"/>
<dbReference type="SUPFAM" id="SSF52540">
    <property type="entry name" value="P-loop containing nucleoside triphosphate hydrolases"/>
    <property type="match status" value="1"/>
</dbReference>
<dbReference type="NCBIfam" id="TIGR00231">
    <property type="entry name" value="small_GTP"/>
    <property type="match status" value="1"/>
</dbReference>